<dbReference type="InterPro" id="IPR036249">
    <property type="entry name" value="Thioredoxin-like_sf"/>
</dbReference>
<keyword evidence="4" id="KW-0676">Redox-active center</keyword>
<comment type="caution">
    <text evidence="6">The sequence shown here is derived from an EMBL/GenBank/DDBJ whole genome shotgun (WGS) entry which is preliminary data.</text>
</comment>
<dbReference type="PANTHER" id="PTHR42852">
    <property type="entry name" value="THIOL:DISULFIDE INTERCHANGE PROTEIN DSBE"/>
    <property type="match status" value="1"/>
</dbReference>
<name>A0A4R6XXI6_9GAMM</name>
<feature type="domain" description="Thioredoxin" evidence="5">
    <location>
        <begin position="3"/>
        <end position="161"/>
    </location>
</feature>
<proteinExistence type="predicted"/>
<dbReference type="GO" id="GO:0017004">
    <property type="term" value="P:cytochrome complex assembly"/>
    <property type="evidence" value="ECO:0007669"/>
    <property type="project" value="UniProtKB-KW"/>
</dbReference>
<dbReference type="Pfam" id="PF08534">
    <property type="entry name" value="Redoxin"/>
    <property type="match status" value="1"/>
</dbReference>
<evidence type="ECO:0000259" key="5">
    <source>
        <dbReference type="PROSITE" id="PS51352"/>
    </source>
</evidence>
<protein>
    <submittedName>
        <fullName evidence="6">Thiol-disulfide isomerase/thioredoxin</fullName>
    </submittedName>
</protein>
<dbReference type="PANTHER" id="PTHR42852:SF6">
    <property type="entry name" value="THIOL:DISULFIDE INTERCHANGE PROTEIN DSBE"/>
    <property type="match status" value="1"/>
</dbReference>
<evidence type="ECO:0000256" key="3">
    <source>
        <dbReference type="ARBA" id="ARBA00023157"/>
    </source>
</evidence>
<sequence>MCSIQSSKADNAVALQYVDYEQWTTQLAQYPDKIVVVDFWATWCSSCLERFPHMVTMNKNFQNKGIQFVSMLLEDPQEPEAIERAERFLNKQFTTEPNSGFDHYFMTENLMISFEKLDLIGIPAVFIYDRQGQLAHRLTGDNPNNQFSEQDIENALNQMLSNGQ</sequence>
<accession>A0A4R6XXI6</accession>
<evidence type="ECO:0000313" key="7">
    <source>
        <dbReference type="Proteomes" id="UP000295724"/>
    </source>
</evidence>
<dbReference type="GO" id="GO:0030313">
    <property type="term" value="C:cell envelope"/>
    <property type="evidence" value="ECO:0007669"/>
    <property type="project" value="UniProtKB-SubCell"/>
</dbReference>
<dbReference type="PROSITE" id="PS51352">
    <property type="entry name" value="THIOREDOXIN_2"/>
    <property type="match status" value="1"/>
</dbReference>
<evidence type="ECO:0000256" key="4">
    <source>
        <dbReference type="ARBA" id="ARBA00023284"/>
    </source>
</evidence>
<dbReference type="Proteomes" id="UP000295724">
    <property type="component" value="Unassembled WGS sequence"/>
</dbReference>
<dbReference type="InterPro" id="IPR013766">
    <property type="entry name" value="Thioredoxin_domain"/>
</dbReference>
<keyword evidence="3" id="KW-1015">Disulfide bond</keyword>
<keyword evidence="2" id="KW-0201">Cytochrome c-type biogenesis</keyword>
<organism evidence="6 7">
    <name type="scientific">Marinicella litoralis</name>
    <dbReference type="NCBI Taxonomy" id="644220"/>
    <lineage>
        <taxon>Bacteria</taxon>
        <taxon>Pseudomonadati</taxon>
        <taxon>Pseudomonadota</taxon>
        <taxon>Gammaproteobacteria</taxon>
        <taxon>Lysobacterales</taxon>
        <taxon>Marinicellaceae</taxon>
        <taxon>Marinicella</taxon>
    </lineage>
</organism>
<comment type="subcellular location">
    <subcellularLocation>
        <location evidence="1">Cell envelope</location>
    </subcellularLocation>
</comment>
<dbReference type="InterPro" id="IPR050553">
    <property type="entry name" value="Thioredoxin_ResA/DsbE_sf"/>
</dbReference>
<gene>
    <name evidence="6" type="ORF">C8D91_0881</name>
</gene>
<dbReference type="Gene3D" id="3.40.30.10">
    <property type="entry name" value="Glutaredoxin"/>
    <property type="match status" value="1"/>
</dbReference>
<evidence type="ECO:0000256" key="2">
    <source>
        <dbReference type="ARBA" id="ARBA00022748"/>
    </source>
</evidence>
<keyword evidence="7" id="KW-1185">Reference proteome</keyword>
<dbReference type="AlphaFoldDB" id="A0A4R6XXI6"/>
<dbReference type="InterPro" id="IPR013740">
    <property type="entry name" value="Redoxin"/>
</dbReference>
<dbReference type="EMBL" id="SNZB01000002">
    <property type="protein sequence ID" value="TDR22393.1"/>
    <property type="molecule type" value="Genomic_DNA"/>
</dbReference>
<dbReference type="CDD" id="cd02966">
    <property type="entry name" value="TlpA_like_family"/>
    <property type="match status" value="1"/>
</dbReference>
<dbReference type="GO" id="GO:0016491">
    <property type="term" value="F:oxidoreductase activity"/>
    <property type="evidence" value="ECO:0007669"/>
    <property type="project" value="InterPro"/>
</dbReference>
<evidence type="ECO:0000313" key="6">
    <source>
        <dbReference type="EMBL" id="TDR22393.1"/>
    </source>
</evidence>
<dbReference type="SUPFAM" id="SSF52833">
    <property type="entry name" value="Thioredoxin-like"/>
    <property type="match status" value="1"/>
</dbReference>
<evidence type="ECO:0000256" key="1">
    <source>
        <dbReference type="ARBA" id="ARBA00004196"/>
    </source>
</evidence>
<keyword evidence="6" id="KW-0413">Isomerase</keyword>
<reference evidence="6 7" key="1">
    <citation type="submission" date="2019-03" db="EMBL/GenBank/DDBJ databases">
        <title>Genomic Encyclopedia of Type Strains, Phase IV (KMG-IV): sequencing the most valuable type-strain genomes for metagenomic binning, comparative biology and taxonomic classification.</title>
        <authorList>
            <person name="Goeker M."/>
        </authorList>
    </citation>
    <scope>NUCLEOTIDE SEQUENCE [LARGE SCALE GENOMIC DNA]</scope>
    <source>
        <strain evidence="6 7">DSM 25488</strain>
    </source>
</reference>
<dbReference type="GO" id="GO:0016853">
    <property type="term" value="F:isomerase activity"/>
    <property type="evidence" value="ECO:0007669"/>
    <property type="project" value="UniProtKB-KW"/>
</dbReference>